<sequence length="114" mass="12895">MGTKTASDEANRCKITDAVSRFATSPLTFAVSACQFRPHLSFSVLSRSFDILTCSLQDHHFFLSTPQPDSDYDLHSRSTIPQTSQSFLITTAGKRRPCSHVKHVLLVERMHFFF</sequence>
<dbReference type="PROSITE" id="PS51257">
    <property type="entry name" value="PROKAR_LIPOPROTEIN"/>
    <property type="match status" value="1"/>
</dbReference>
<keyword evidence="2" id="KW-1185">Reference proteome</keyword>
<dbReference type="AlphaFoldDB" id="A0AAV4P8V1"/>
<dbReference type="Proteomes" id="UP001054837">
    <property type="component" value="Unassembled WGS sequence"/>
</dbReference>
<protein>
    <submittedName>
        <fullName evidence="1">Uncharacterized protein</fullName>
    </submittedName>
</protein>
<reference evidence="1 2" key="1">
    <citation type="submission" date="2021-06" db="EMBL/GenBank/DDBJ databases">
        <title>Caerostris darwini draft genome.</title>
        <authorList>
            <person name="Kono N."/>
            <person name="Arakawa K."/>
        </authorList>
    </citation>
    <scope>NUCLEOTIDE SEQUENCE [LARGE SCALE GENOMIC DNA]</scope>
</reference>
<organism evidence="1 2">
    <name type="scientific">Caerostris darwini</name>
    <dbReference type="NCBI Taxonomy" id="1538125"/>
    <lineage>
        <taxon>Eukaryota</taxon>
        <taxon>Metazoa</taxon>
        <taxon>Ecdysozoa</taxon>
        <taxon>Arthropoda</taxon>
        <taxon>Chelicerata</taxon>
        <taxon>Arachnida</taxon>
        <taxon>Araneae</taxon>
        <taxon>Araneomorphae</taxon>
        <taxon>Entelegynae</taxon>
        <taxon>Araneoidea</taxon>
        <taxon>Araneidae</taxon>
        <taxon>Caerostris</taxon>
    </lineage>
</organism>
<evidence type="ECO:0000313" key="2">
    <source>
        <dbReference type="Proteomes" id="UP001054837"/>
    </source>
</evidence>
<proteinExistence type="predicted"/>
<name>A0AAV4P8V1_9ARAC</name>
<accession>A0AAV4P8V1</accession>
<comment type="caution">
    <text evidence="1">The sequence shown here is derived from an EMBL/GenBank/DDBJ whole genome shotgun (WGS) entry which is preliminary data.</text>
</comment>
<gene>
    <name evidence="1" type="ORF">CDAR_409011</name>
</gene>
<evidence type="ECO:0000313" key="1">
    <source>
        <dbReference type="EMBL" id="GIX93474.1"/>
    </source>
</evidence>
<dbReference type="EMBL" id="BPLQ01002494">
    <property type="protein sequence ID" value="GIX93474.1"/>
    <property type="molecule type" value="Genomic_DNA"/>
</dbReference>